<dbReference type="Proteomes" id="UP000033633">
    <property type="component" value="Unassembled WGS sequence"/>
</dbReference>
<organism evidence="2 3">
    <name type="scientific">Photobacterium halotolerans</name>
    <dbReference type="NCBI Taxonomy" id="265726"/>
    <lineage>
        <taxon>Bacteria</taxon>
        <taxon>Pseudomonadati</taxon>
        <taxon>Pseudomonadota</taxon>
        <taxon>Gammaproteobacteria</taxon>
        <taxon>Vibrionales</taxon>
        <taxon>Vibrionaceae</taxon>
        <taxon>Photobacterium</taxon>
    </lineage>
</organism>
<protein>
    <recommendedName>
        <fullName evidence="1">YhcG N-terminal domain-containing protein</fullName>
    </recommendedName>
</protein>
<dbReference type="EMBL" id="JWYV01000001">
    <property type="protein sequence ID" value="KKD01590.1"/>
    <property type="molecule type" value="Genomic_DNA"/>
</dbReference>
<sequence>MTQPAAAFEQDVIALIQAEKQQAAVAVNAELRLLYWSAGQRIYEEILGRSRADYGKHVIAKLAERLTTQFSNGWSKVQLSYCVIFSEVFLISRLSTQCVDN</sequence>
<dbReference type="Pfam" id="PF17761">
    <property type="entry name" value="DUF1016_N"/>
    <property type="match status" value="1"/>
</dbReference>
<reference evidence="2 3" key="1">
    <citation type="submission" date="2014-12" db="EMBL/GenBank/DDBJ databases">
        <title>Mercury Reductase activity and rhizosphere competence traits in the genome of root associated Photobacterium halotolerans MELD1.</title>
        <authorList>
            <person name="Mathew D.C."/>
            <person name="Huang C.-C."/>
        </authorList>
    </citation>
    <scope>NUCLEOTIDE SEQUENCE [LARGE SCALE GENOMIC DNA]</scope>
    <source>
        <strain evidence="2 3">MELD1</strain>
    </source>
</reference>
<proteinExistence type="predicted"/>
<dbReference type="RefSeq" id="WP_046218914.1">
    <property type="nucleotide sequence ID" value="NZ_JWYV01000001.1"/>
</dbReference>
<accession>A0A0F5VJD8</accession>
<dbReference type="InterPro" id="IPR041527">
    <property type="entry name" value="YhcG_N"/>
</dbReference>
<dbReference type="InterPro" id="IPR053148">
    <property type="entry name" value="PD-DEXK-like_domain"/>
</dbReference>
<dbReference type="AlphaFoldDB" id="A0A0F5VJD8"/>
<evidence type="ECO:0000259" key="1">
    <source>
        <dbReference type="Pfam" id="PF17761"/>
    </source>
</evidence>
<gene>
    <name evidence="2" type="ORF">KY46_01895</name>
</gene>
<evidence type="ECO:0000313" key="3">
    <source>
        <dbReference type="Proteomes" id="UP000033633"/>
    </source>
</evidence>
<dbReference type="PANTHER" id="PTHR30547:SF5">
    <property type="entry name" value="NUCLEASE YHCG-RELATED"/>
    <property type="match status" value="1"/>
</dbReference>
<feature type="domain" description="YhcG N-terminal" evidence="1">
    <location>
        <begin position="12"/>
        <end position="94"/>
    </location>
</feature>
<name>A0A0F5VJD8_9GAMM</name>
<evidence type="ECO:0000313" key="2">
    <source>
        <dbReference type="EMBL" id="KKD01590.1"/>
    </source>
</evidence>
<comment type="caution">
    <text evidence="2">The sequence shown here is derived from an EMBL/GenBank/DDBJ whole genome shotgun (WGS) entry which is preliminary data.</text>
</comment>
<dbReference type="PATRIC" id="fig|265726.11.peg.410"/>
<dbReference type="PANTHER" id="PTHR30547">
    <property type="entry name" value="UNCHARACTERIZED PROTEIN YHCG-RELATED"/>
    <property type="match status" value="1"/>
</dbReference>
<dbReference type="STRING" id="265726.KY46_01895"/>
<keyword evidence="3" id="KW-1185">Reference proteome</keyword>